<dbReference type="Proteomes" id="UP001148018">
    <property type="component" value="Unassembled WGS sequence"/>
</dbReference>
<proteinExistence type="predicted"/>
<evidence type="ECO:0000256" key="6">
    <source>
        <dbReference type="ARBA" id="ARBA00023136"/>
    </source>
</evidence>
<dbReference type="AlphaFoldDB" id="A0A9Q0IFV2"/>
<evidence type="ECO:0000256" key="2">
    <source>
        <dbReference type="ARBA" id="ARBA00022475"/>
    </source>
</evidence>
<dbReference type="GO" id="GO:0005886">
    <property type="term" value="C:plasma membrane"/>
    <property type="evidence" value="ECO:0007669"/>
    <property type="project" value="UniProtKB-SubCell"/>
</dbReference>
<keyword evidence="6" id="KW-0472">Membrane</keyword>
<accession>A0A9Q0IFV2</accession>
<protein>
    <submittedName>
        <fullName evidence="8">Uncharacterized protein</fullName>
    </submittedName>
</protein>
<comment type="subcellular location">
    <subcellularLocation>
        <location evidence="1">Cell membrane</location>
    </subcellularLocation>
</comment>
<gene>
    <name evidence="8" type="ORF">NHX12_002865</name>
</gene>
<name>A0A9Q0IFV2_9TELE</name>
<feature type="non-terminal residue" evidence="8">
    <location>
        <position position="1"/>
    </location>
</feature>
<feature type="non-terminal residue" evidence="8">
    <location>
        <position position="89"/>
    </location>
</feature>
<organism evidence="8 9">
    <name type="scientific">Muraenolepis orangiensis</name>
    <name type="common">Patagonian moray cod</name>
    <dbReference type="NCBI Taxonomy" id="630683"/>
    <lineage>
        <taxon>Eukaryota</taxon>
        <taxon>Metazoa</taxon>
        <taxon>Chordata</taxon>
        <taxon>Craniata</taxon>
        <taxon>Vertebrata</taxon>
        <taxon>Euteleostomi</taxon>
        <taxon>Actinopterygii</taxon>
        <taxon>Neopterygii</taxon>
        <taxon>Teleostei</taxon>
        <taxon>Neoteleostei</taxon>
        <taxon>Acanthomorphata</taxon>
        <taxon>Zeiogadaria</taxon>
        <taxon>Gadariae</taxon>
        <taxon>Gadiformes</taxon>
        <taxon>Muraenolepidoidei</taxon>
        <taxon>Muraenolepididae</taxon>
        <taxon>Muraenolepis</taxon>
    </lineage>
</organism>
<comment type="caution">
    <text evidence="8">The sequence shown here is derived from an EMBL/GenBank/DDBJ whole genome shotgun (WGS) entry which is preliminary data.</text>
</comment>
<dbReference type="FunFam" id="2.60.40.60:FF:000011">
    <property type="entry name" value="Cadherin 1"/>
    <property type="match status" value="1"/>
</dbReference>
<keyword evidence="3" id="KW-0677">Repeat</keyword>
<evidence type="ECO:0000256" key="1">
    <source>
        <dbReference type="ARBA" id="ARBA00004236"/>
    </source>
</evidence>
<keyword evidence="7" id="KW-0325">Glycoprotein</keyword>
<sequence>EALHLPRVPGPRSKRSLLVPPMMVTENQRAPFPRVIGRVMSMERQGRQLFHLRGPGADWDPQGLFSIDVDTGVVSVSRALDREAVPSYQ</sequence>
<evidence type="ECO:0000256" key="3">
    <source>
        <dbReference type="ARBA" id="ARBA00022737"/>
    </source>
</evidence>
<dbReference type="SUPFAM" id="SSF49313">
    <property type="entry name" value="Cadherin-like"/>
    <property type="match status" value="1"/>
</dbReference>
<evidence type="ECO:0000256" key="7">
    <source>
        <dbReference type="ARBA" id="ARBA00023180"/>
    </source>
</evidence>
<keyword evidence="9" id="KW-1185">Reference proteome</keyword>
<dbReference type="Gene3D" id="2.60.40.60">
    <property type="entry name" value="Cadherins"/>
    <property type="match status" value="1"/>
</dbReference>
<keyword evidence="2" id="KW-1003">Cell membrane</keyword>
<dbReference type="OrthoDB" id="9933746at2759"/>
<dbReference type="InterPro" id="IPR015919">
    <property type="entry name" value="Cadherin-like_sf"/>
</dbReference>
<dbReference type="EMBL" id="JANIIK010000110">
    <property type="protein sequence ID" value="KAJ3596458.1"/>
    <property type="molecule type" value="Genomic_DNA"/>
</dbReference>
<evidence type="ECO:0000313" key="8">
    <source>
        <dbReference type="EMBL" id="KAJ3596458.1"/>
    </source>
</evidence>
<dbReference type="CDD" id="cd11304">
    <property type="entry name" value="Cadherin_repeat"/>
    <property type="match status" value="1"/>
</dbReference>
<dbReference type="GO" id="GO:0007155">
    <property type="term" value="P:cell adhesion"/>
    <property type="evidence" value="ECO:0007669"/>
    <property type="project" value="UniProtKB-KW"/>
</dbReference>
<keyword evidence="4" id="KW-0106">Calcium</keyword>
<evidence type="ECO:0000256" key="4">
    <source>
        <dbReference type="ARBA" id="ARBA00022837"/>
    </source>
</evidence>
<reference evidence="8" key="1">
    <citation type="submission" date="2022-07" db="EMBL/GenBank/DDBJ databases">
        <title>Chromosome-level genome of Muraenolepis orangiensis.</title>
        <authorList>
            <person name="Kim J."/>
        </authorList>
    </citation>
    <scope>NUCLEOTIDE SEQUENCE</scope>
    <source>
        <strain evidence="8">KU_S4_2022</strain>
        <tissue evidence="8">Muscle</tissue>
    </source>
</reference>
<keyword evidence="5" id="KW-0130">Cell adhesion</keyword>
<evidence type="ECO:0000313" key="9">
    <source>
        <dbReference type="Proteomes" id="UP001148018"/>
    </source>
</evidence>
<dbReference type="GO" id="GO:0005509">
    <property type="term" value="F:calcium ion binding"/>
    <property type="evidence" value="ECO:0007669"/>
    <property type="project" value="InterPro"/>
</dbReference>
<evidence type="ECO:0000256" key="5">
    <source>
        <dbReference type="ARBA" id="ARBA00022889"/>
    </source>
</evidence>